<dbReference type="EMBL" id="JARGEI010000020">
    <property type="protein sequence ID" value="KAJ8713375.1"/>
    <property type="molecule type" value="Genomic_DNA"/>
</dbReference>
<evidence type="ECO:0000313" key="2">
    <source>
        <dbReference type="EMBL" id="KAJ8713375.1"/>
    </source>
</evidence>
<keyword evidence="3" id="KW-1185">Reference proteome</keyword>
<name>A0AAD8DPP5_MYTSE</name>
<dbReference type="PANTHER" id="PTHR21847">
    <property type="entry name" value="EF-HAND CALCIUM-BINDING DOMAIN-CONTAINING PROTEIN 10"/>
    <property type="match status" value="1"/>
</dbReference>
<dbReference type="InterPro" id="IPR039879">
    <property type="entry name" value="EFC10"/>
</dbReference>
<feature type="compositionally biased region" description="Polar residues" evidence="1">
    <location>
        <begin position="1"/>
        <end position="20"/>
    </location>
</feature>
<protein>
    <submittedName>
        <fullName evidence="2">Uncharacterized protein</fullName>
    </submittedName>
</protein>
<feature type="region of interest" description="Disordered" evidence="1">
    <location>
        <begin position="1"/>
        <end position="46"/>
    </location>
</feature>
<reference evidence="2" key="1">
    <citation type="submission" date="2023-03" db="EMBL/GenBank/DDBJ databases">
        <title>Chromosome-level genomes of two armyworms, Mythimna separata and Mythimna loreyi, provide insights into the biosynthesis and reception of sex pheromones.</title>
        <authorList>
            <person name="Zhao H."/>
        </authorList>
    </citation>
    <scope>NUCLEOTIDE SEQUENCE</scope>
    <source>
        <strain evidence="2">BeijingLab</strain>
        <tissue evidence="2">Pupa</tissue>
    </source>
</reference>
<evidence type="ECO:0000256" key="1">
    <source>
        <dbReference type="SAM" id="MobiDB-lite"/>
    </source>
</evidence>
<dbReference type="Proteomes" id="UP001231518">
    <property type="component" value="Chromosome 4"/>
</dbReference>
<sequence>MADQNSNQNSEDQLTYTMTQEENDLRTYTEDSKTSKNSEQRASDLSTVPTVLDPQLVSVCACLLNSDSDLFKDTFDSSDKQIIDSSVRVETYLCERRIPELIRFILTKIICNKPKSMTKYIADLMDDCMLFRAGHGKAPVLFEERHLKAVIHSFDPCNRGWLTAGQPVSHRFQSDGFGDELEQGCLPTE</sequence>
<comment type="caution">
    <text evidence="2">The sequence shown here is derived from an EMBL/GenBank/DDBJ whole genome shotgun (WGS) entry which is preliminary data.</text>
</comment>
<proteinExistence type="predicted"/>
<organism evidence="2 3">
    <name type="scientific">Mythimna separata</name>
    <name type="common">Oriental armyworm</name>
    <name type="synonym">Pseudaletia separata</name>
    <dbReference type="NCBI Taxonomy" id="271217"/>
    <lineage>
        <taxon>Eukaryota</taxon>
        <taxon>Metazoa</taxon>
        <taxon>Ecdysozoa</taxon>
        <taxon>Arthropoda</taxon>
        <taxon>Hexapoda</taxon>
        <taxon>Insecta</taxon>
        <taxon>Pterygota</taxon>
        <taxon>Neoptera</taxon>
        <taxon>Endopterygota</taxon>
        <taxon>Lepidoptera</taxon>
        <taxon>Glossata</taxon>
        <taxon>Ditrysia</taxon>
        <taxon>Noctuoidea</taxon>
        <taxon>Noctuidae</taxon>
        <taxon>Noctuinae</taxon>
        <taxon>Hadenini</taxon>
        <taxon>Mythimna</taxon>
    </lineage>
</organism>
<dbReference type="PANTHER" id="PTHR21847:SF1">
    <property type="entry name" value="EF-HAND CALCIUM-BINDING DOMAIN-CONTAINING PROTEIN 10"/>
    <property type="match status" value="1"/>
</dbReference>
<evidence type="ECO:0000313" key="3">
    <source>
        <dbReference type="Proteomes" id="UP001231518"/>
    </source>
</evidence>
<feature type="compositionally biased region" description="Basic and acidic residues" evidence="1">
    <location>
        <begin position="23"/>
        <end position="42"/>
    </location>
</feature>
<gene>
    <name evidence="2" type="ORF">PYW07_013745</name>
</gene>
<dbReference type="AlphaFoldDB" id="A0AAD8DPP5"/>
<accession>A0AAD8DPP5</accession>